<sequence length="297" mass="32676">MKRRLPVVSLVIVPLLLAACSKPPDETEAQDPAAAAPDNSALSDTTPASTPAPAPYVDDSLLTRHQWSLKEAVDAKGRTIGALLMRPDKPVRISFVDGSIRIENTCNGLGGLYRRLGDEIRVEALTGTKMQCPEPEVAALDGEMTLRIQGSSRVTATPGTPQTKNQPTLEWRAGNGDILRFVGEMTPEARYGNQGETVFIEVAAFTKPCQPPMATAPQTCLELRELRYDDQGLKTDLGPWRLFYDRIEGFTHEPGIRNVLRVKRYRRDNRPDDGTNIAYVMEMSVESETVQQGAPKS</sequence>
<evidence type="ECO:0000256" key="1">
    <source>
        <dbReference type="SAM" id="MobiDB-lite"/>
    </source>
</evidence>
<evidence type="ECO:0000256" key="2">
    <source>
        <dbReference type="SAM" id="SignalP"/>
    </source>
</evidence>
<feature type="signal peptide" evidence="2">
    <location>
        <begin position="1"/>
        <end position="18"/>
    </location>
</feature>
<accession>A0ABW2Y7U8</accession>
<evidence type="ECO:0000313" key="6">
    <source>
        <dbReference type="Proteomes" id="UP001597110"/>
    </source>
</evidence>
<dbReference type="InterPro" id="IPR005184">
    <property type="entry name" value="DUF306_Meta_HslJ"/>
</dbReference>
<dbReference type="Pfam" id="PF03724">
    <property type="entry name" value="META"/>
    <property type="match status" value="1"/>
</dbReference>
<evidence type="ECO:0000259" key="3">
    <source>
        <dbReference type="Pfam" id="PF03724"/>
    </source>
</evidence>
<evidence type="ECO:0000313" key="5">
    <source>
        <dbReference type="EMBL" id="MFD0724447.1"/>
    </source>
</evidence>
<feature type="region of interest" description="Disordered" evidence="1">
    <location>
        <begin position="23"/>
        <end position="55"/>
    </location>
</feature>
<feature type="domain" description="DUF306" evidence="3">
    <location>
        <begin position="62"/>
        <end position="155"/>
    </location>
</feature>
<feature type="chain" id="PRO_5045614898" evidence="2">
    <location>
        <begin position="19"/>
        <end position="297"/>
    </location>
</feature>
<dbReference type="RefSeq" id="WP_386822107.1">
    <property type="nucleotide sequence ID" value="NZ_JBHTIF010000001.1"/>
</dbReference>
<feature type="domain" description="DUF4377" evidence="4">
    <location>
        <begin position="202"/>
        <end position="286"/>
    </location>
</feature>
<keyword evidence="2" id="KW-0732">Signal</keyword>
<protein>
    <submittedName>
        <fullName evidence="5">DUF4377 domain-containing protein</fullName>
    </submittedName>
</protein>
<comment type="caution">
    <text evidence="5">The sequence shown here is derived from an EMBL/GenBank/DDBJ whole genome shotgun (WGS) entry which is preliminary data.</text>
</comment>
<dbReference type="Pfam" id="PF14302">
    <property type="entry name" value="DUF4377"/>
    <property type="match status" value="1"/>
</dbReference>
<name>A0ABW2Y7U8_9GAMM</name>
<reference evidence="6" key="1">
    <citation type="journal article" date="2019" name="Int. J. Syst. Evol. Microbiol.">
        <title>The Global Catalogue of Microorganisms (GCM) 10K type strain sequencing project: providing services to taxonomists for standard genome sequencing and annotation.</title>
        <authorList>
            <consortium name="The Broad Institute Genomics Platform"/>
            <consortium name="The Broad Institute Genome Sequencing Center for Infectious Disease"/>
            <person name="Wu L."/>
            <person name="Ma J."/>
        </authorList>
    </citation>
    <scope>NUCLEOTIDE SEQUENCE [LARGE SCALE GENOMIC DNA]</scope>
    <source>
        <strain evidence="6">CCUG 55585</strain>
    </source>
</reference>
<dbReference type="Gene3D" id="2.40.128.270">
    <property type="match status" value="1"/>
</dbReference>
<evidence type="ECO:0000259" key="4">
    <source>
        <dbReference type="Pfam" id="PF14302"/>
    </source>
</evidence>
<gene>
    <name evidence="5" type="ORF">ACFQ0E_02425</name>
</gene>
<dbReference type="PROSITE" id="PS51257">
    <property type="entry name" value="PROKAR_LIPOPROTEIN"/>
    <property type="match status" value="1"/>
</dbReference>
<dbReference type="EMBL" id="JBHTIF010000001">
    <property type="protein sequence ID" value="MFD0724447.1"/>
    <property type="molecule type" value="Genomic_DNA"/>
</dbReference>
<keyword evidence="6" id="KW-1185">Reference proteome</keyword>
<proteinExistence type="predicted"/>
<dbReference type="InterPro" id="IPR025485">
    <property type="entry name" value="DUF4377"/>
</dbReference>
<dbReference type="Proteomes" id="UP001597110">
    <property type="component" value="Unassembled WGS sequence"/>
</dbReference>
<organism evidence="5 6">
    <name type="scientific">Lysobacter brunescens</name>
    <dbReference type="NCBI Taxonomy" id="262323"/>
    <lineage>
        <taxon>Bacteria</taxon>
        <taxon>Pseudomonadati</taxon>
        <taxon>Pseudomonadota</taxon>
        <taxon>Gammaproteobacteria</taxon>
        <taxon>Lysobacterales</taxon>
        <taxon>Lysobacteraceae</taxon>
        <taxon>Lysobacter</taxon>
    </lineage>
</organism>
<feature type="compositionally biased region" description="Low complexity" evidence="1">
    <location>
        <begin position="40"/>
        <end position="51"/>
    </location>
</feature>
<dbReference type="InterPro" id="IPR038670">
    <property type="entry name" value="HslJ-like_sf"/>
</dbReference>